<dbReference type="InterPro" id="IPR013735">
    <property type="entry name" value="TF_NusA_N"/>
</dbReference>
<dbReference type="InterPro" id="IPR010214">
    <property type="entry name" value="Tscrpt_termin_fac_NusA_C_rpt"/>
</dbReference>
<evidence type="ECO:0000313" key="9">
    <source>
        <dbReference type="EMBL" id="VAW21730.1"/>
    </source>
</evidence>
<dbReference type="SMART" id="SM00316">
    <property type="entry name" value="S1"/>
    <property type="match status" value="1"/>
</dbReference>
<dbReference type="InterPro" id="IPR003029">
    <property type="entry name" value="S1_domain"/>
</dbReference>
<dbReference type="PROSITE" id="PS50084">
    <property type="entry name" value="KH_TYPE_1"/>
    <property type="match status" value="1"/>
</dbReference>
<reference evidence="9" key="1">
    <citation type="submission" date="2018-06" db="EMBL/GenBank/DDBJ databases">
        <authorList>
            <person name="Zhirakovskaya E."/>
        </authorList>
    </citation>
    <scope>NUCLEOTIDE SEQUENCE</scope>
</reference>
<dbReference type="SUPFAM" id="SSF47794">
    <property type="entry name" value="Rad51 N-terminal domain-like"/>
    <property type="match status" value="1"/>
</dbReference>
<keyword evidence="6" id="KW-0804">Transcription</keyword>
<dbReference type="EMBL" id="UOEO01000182">
    <property type="protein sequence ID" value="VAW21730.1"/>
    <property type="molecule type" value="Genomic_DNA"/>
</dbReference>
<dbReference type="GO" id="GO:0006353">
    <property type="term" value="P:DNA-templated transcription termination"/>
    <property type="evidence" value="ECO:0007669"/>
    <property type="project" value="UniProtKB-KW"/>
</dbReference>
<evidence type="ECO:0000256" key="3">
    <source>
        <dbReference type="ARBA" id="ARBA00022814"/>
    </source>
</evidence>
<dbReference type="Pfam" id="PF08529">
    <property type="entry name" value="NusA_N"/>
    <property type="match status" value="1"/>
</dbReference>
<dbReference type="SMART" id="SM00322">
    <property type="entry name" value="KH"/>
    <property type="match status" value="2"/>
</dbReference>
<dbReference type="InterPro" id="IPR030842">
    <property type="entry name" value="TF_NusA_bacterial"/>
</dbReference>
<protein>
    <submittedName>
        <fullName evidence="9">Transcription termination protein NusA</fullName>
    </submittedName>
</protein>
<keyword evidence="1" id="KW-0806">Transcription termination</keyword>
<dbReference type="PROSITE" id="PS50126">
    <property type="entry name" value="S1"/>
    <property type="match status" value="1"/>
</dbReference>
<dbReference type="HAMAP" id="MF_00945_B">
    <property type="entry name" value="NusA_B"/>
    <property type="match status" value="1"/>
</dbReference>
<dbReference type="Gene3D" id="2.40.50.140">
    <property type="entry name" value="Nucleic acid-binding proteins"/>
    <property type="match status" value="1"/>
</dbReference>
<dbReference type="Gene3D" id="1.10.150.20">
    <property type="entry name" value="5' to 3' exonuclease, C-terminal subdomain"/>
    <property type="match status" value="2"/>
</dbReference>
<keyword evidence="5" id="KW-0805">Transcription regulation</keyword>
<dbReference type="InterPro" id="IPR010995">
    <property type="entry name" value="DNA_repair_Rad51/TF_NusA_a-hlx"/>
</dbReference>
<dbReference type="NCBIfam" id="TIGR01953">
    <property type="entry name" value="NusA"/>
    <property type="match status" value="1"/>
</dbReference>
<dbReference type="Pfam" id="PF00575">
    <property type="entry name" value="S1"/>
    <property type="match status" value="1"/>
</dbReference>
<dbReference type="SUPFAM" id="SSF50249">
    <property type="entry name" value="Nucleic acid-binding proteins"/>
    <property type="match status" value="1"/>
</dbReference>
<dbReference type="SUPFAM" id="SSF54814">
    <property type="entry name" value="Prokaryotic type KH domain (KH-domain type II)"/>
    <property type="match status" value="2"/>
</dbReference>
<evidence type="ECO:0000256" key="4">
    <source>
        <dbReference type="ARBA" id="ARBA00022884"/>
    </source>
</evidence>
<dbReference type="FunFam" id="3.30.300.20:FF:000005">
    <property type="entry name" value="Transcription termination/antitermination protein NusA"/>
    <property type="match status" value="1"/>
</dbReference>
<keyword evidence="4" id="KW-0694">RNA-binding</keyword>
<dbReference type="InterPro" id="IPR009019">
    <property type="entry name" value="KH_sf_prok-type"/>
</dbReference>
<name>A0A3B0TYB3_9ZZZZ</name>
<proteinExistence type="inferred from homology"/>
<dbReference type="FunFam" id="3.30.300.20:FF:000002">
    <property type="entry name" value="Transcription termination/antitermination protein NusA"/>
    <property type="match status" value="1"/>
</dbReference>
<dbReference type="Pfam" id="PF26594">
    <property type="entry name" value="KH_NusA_2nd"/>
    <property type="match status" value="1"/>
</dbReference>
<evidence type="ECO:0000256" key="6">
    <source>
        <dbReference type="ARBA" id="ARBA00023163"/>
    </source>
</evidence>
<sequence length="542" mass="60607">MAVSANRLELLQIADAVAREKSIDRMIVIDAMQDAIARAARARYGAETEVKAEINPKTGEMRLWRLLEIVDEVEETNRQISLKDARKKTPEAKVGEYLSEPLPPIEFGRIAAQSAKQVIVQKVRDAERERMYNEYCDRIGEIVNGSVKRVEYGNVIVDLGRGEAIVRRDELIPREQFRYGDRVRALIYDVRREQRGPQIFLSRTHPQFMAKLFMQEVPEIYDGIITIRSIARDPGSRAKIAVASSDSSIDPVGACVGMRGSRVQAVVAELQGEKIDIIPWTENIADLVVSALQPAEVAKVVLDEQAERIEVVVPDEQLSLAIGRRGQNVRLASQLIGWDIDILTEHEESERRQKEFVERSELFMNALNVDELVAQLLASEGFASMEELAFVDLGEISMIEGFDADTASEIQARATEYLDAIERAHDDERQELGVLDELYQIDGLSAQMLVAVGKDDVKTIDDFAGYAADDLVGWVERKDGEAKQFDGVFSLLPVSREEAEMMIMQARLLAGWVSEEEIALEQEGEDAGVEAETNQEEAADNA</sequence>
<dbReference type="CDD" id="cd02134">
    <property type="entry name" value="KH-II_NusA_rpt1"/>
    <property type="match status" value="1"/>
</dbReference>
<dbReference type="Gene3D" id="3.30.1480.10">
    <property type="entry name" value="NusA, N-terminal domain"/>
    <property type="match status" value="1"/>
</dbReference>
<dbReference type="GO" id="GO:0003700">
    <property type="term" value="F:DNA-binding transcription factor activity"/>
    <property type="evidence" value="ECO:0007669"/>
    <property type="project" value="InterPro"/>
</dbReference>
<organism evidence="9">
    <name type="scientific">hydrothermal vent metagenome</name>
    <dbReference type="NCBI Taxonomy" id="652676"/>
    <lineage>
        <taxon>unclassified sequences</taxon>
        <taxon>metagenomes</taxon>
        <taxon>ecological metagenomes</taxon>
    </lineage>
</organism>
<dbReference type="InterPro" id="IPR015946">
    <property type="entry name" value="KH_dom-like_a/b"/>
</dbReference>
<dbReference type="FunFam" id="2.40.50.140:FF:000058">
    <property type="entry name" value="Transcription termination/antitermination protein NusA"/>
    <property type="match status" value="1"/>
</dbReference>
<dbReference type="SUPFAM" id="SSF69705">
    <property type="entry name" value="Transcription factor NusA, N-terminal domain"/>
    <property type="match status" value="1"/>
</dbReference>
<dbReference type="InterPro" id="IPR004087">
    <property type="entry name" value="KH_dom"/>
</dbReference>
<evidence type="ECO:0000259" key="8">
    <source>
        <dbReference type="PROSITE" id="PS50126"/>
    </source>
</evidence>
<evidence type="ECO:0000256" key="2">
    <source>
        <dbReference type="ARBA" id="ARBA00022490"/>
    </source>
</evidence>
<dbReference type="GO" id="GO:0005829">
    <property type="term" value="C:cytosol"/>
    <property type="evidence" value="ECO:0007669"/>
    <property type="project" value="TreeGrafter"/>
</dbReference>
<evidence type="ECO:0000256" key="7">
    <source>
        <dbReference type="SAM" id="MobiDB-lite"/>
    </source>
</evidence>
<dbReference type="Gene3D" id="3.30.300.20">
    <property type="match status" value="2"/>
</dbReference>
<accession>A0A3B0TYB3</accession>
<dbReference type="InterPro" id="IPR025249">
    <property type="entry name" value="TF_NusA_KH_1st"/>
</dbReference>
<dbReference type="PANTHER" id="PTHR22648">
    <property type="entry name" value="TRANSCRIPTION TERMINATION FACTOR NUSA"/>
    <property type="match status" value="1"/>
</dbReference>
<feature type="domain" description="S1 motif" evidence="8">
    <location>
        <begin position="140"/>
        <end position="204"/>
    </location>
</feature>
<dbReference type="AlphaFoldDB" id="A0A3B0TYB3"/>
<dbReference type="CDD" id="cd04455">
    <property type="entry name" value="S1_NusA"/>
    <property type="match status" value="1"/>
</dbReference>
<dbReference type="InterPro" id="IPR058582">
    <property type="entry name" value="KH_NusA_2nd"/>
</dbReference>
<evidence type="ECO:0000256" key="1">
    <source>
        <dbReference type="ARBA" id="ARBA00022472"/>
    </source>
</evidence>
<dbReference type="GO" id="GO:0003723">
    <property type="term" value="F:RNA binding"/>
    <property type="evidence" value="ECO:0007669"/>
    <property type="project" value="UniProtKB-KW"/>
</dbReference>
<dbReference type="GO" id="GO:0000166">
    <property type="term" value="F:nucleotide binding"/>
    <property type="evidence" value="ECO:0007669"/>
    <property type="project" value="InterPro"/>
</dbReference>
<keyword evidence="3" id="KW-0889">Transcription antitermination</keyword>
<dbReference type="CDD" id="cd22529">
    <property type="entry name" value="KH-II_NusA_rpt2"/>
    <property type="match status" value="1"/>
</dbReference>
<keyword evidence="2" id="KW-0963">Cytoplasm</keyword>
<dbReference type="PANTHER" id="PTHR22648:SF0">
    <property type="entry name" value="TRANSCRIPTION TERMINATION_ANTITERMINATION PROTEIN NUSA"/>
    <property type="match status" value="1"/>
</dbReference>
<dbReference type="InterPro" id="IPR012340">
    <property type="entry name" value="NA-bd_OB-fold"/>
</dbReference>
<feature type="region of interest" description="Disordered" evidence="7">
    <location>
        <begin position="520"/>
        <end position="542"/>
    </location>
</feature>
<dbReference type="GO" id="GO:0031564">
    <property type="term" value="P:transcription antitermination"/>
    <property type="evidence" value="ECO:0007669"/>
    <property type="project" value="UniProtKB-KW"/>
</dbReference>
<dbReference type="NCBIfam" id="TIGR01954">
    <property type="entry name" value="nusA_Cterm_rpt"/>
    <property type="match status" value="1"/>
</dbReference>
<dbReference type="Pfam" id="PF13184">
    <property type="entry name" value="KH_NusA_1st"/>
    <property type="match status" value="1"/>
</dbReference>
<dbReference type="InterPro" id="IPR036555">
    <property type="entry name" value="NusA_N_sf"/>
</dbReference>
<gene>
    <name evidence="9" type="ORF">MNBD_ALPHA12-331</name>
</gene>
<dbReference type="InterPro" id="IPR010213">
    <property type="entry name" value="TF_NusA"/>
</dbReference>
<evidence type="ECO:0000256" key="5">
    <source>
        <dbReference type="ARBA" id="ARBA00023015"/>
    </source>
</evidence>